<keyword evidence="8" id="KW-1185">Reference proteome</keyword>
<evidence type="ECO:0000313" key="7">
    <source>
        <dbReference type="EMBL" id="QGG41508.1"/>
    </source>
</evidence>
<reference evidence="7 8" key="1">
    <citation type="submission" date="2019-11" db="EMBL/GenBank/DDBJ databases">
        <authorList>
            <person name="Li J."/>
        </authorList>
    </citation>
    <scope>NUCLEOTIDE SEQUENCE [LARGE SCALE GENOMIC DNA]</scope>
    <source>
        <strain evidence="7 8">MF47</strain>
    </source>
</reference>
<comment type="subcellular location">
    <subcellularLocation>
        <location evidence="1">Cell membrane</location>
        <topology evidence="1">Multi-pass membrane protein</topology>
    </subcellularLocation>
</comment>
<dbReference type="AlphaFoldDB" id="A0A5Q2MFU8"/>
<evidence type="ECO:0000259" key="6">
    <source>
        <dbReference type="Pfam" id="PF13396"/>
    </source>
</evidence>
<organism evidence="7 8">
    <name type="scientific">Aeromicrobium yanjiei</name>
    <dbReference type="NCBI Taxonomy" id="2662028"/>
    <lineage>
        <taxon>Bacteria</taxon>
        <taxon>Bacillati</taxon>
        <taxon>Actinomycetota</taxon>
        <taxon>Actinomycetes</taxon>
        <taxon>Propionibacteriales</taxon>
        <taxon>Nocardioidaceae</taxon>
        <taxon>Aeromicrobium</taxon>
    </lineage>
</organism>
<dbReference type="GO" id="GO:0005886">
    <property type="term" value="C:plasma membrane"/>
    <property type="evidence" value="ECO:0007669"/>
    <property type="project" value="UniProtKB-SubCell"/>
</dbReference>
<proteinExistence type="predicted"/>
<evidence type="ECO:0000256" key="2">
    <source>
        <dbReference type="ARBA" id="ARBA00022475"/>
    </source>
</evidence>
<evidence type="ECO:0000256" key="5">
    <source>
        <dbReference type="ARBA" id="ARBA00023136"/>
    </source>
</evidence>
<keyword evidence="3" id="KW-0812">Transmembrane</keyword>
<dbReference type="RefSeq" id="WP_153652776.1">
    <property type="nucleotide sequence ID" value="NZ_CP045737.1"/>
</dbReference>
<accession>A0A5Q2MFU8</accession>
<keyword evidence="5" id="KW-0472">Membrane</keyword>
<keyword evidence="4" id="KW-1133">Transmembrane helix</keyword>
<evidence type="ECO:0000256" key="1">
    <source>
        <dbReference type="ARBA" id="ARBA00004651"/>
    </source>
</evidence>
<dbReference type="EMBL" id="CP045737">
    <property type="protein sequence ID" value="QGG41508.1"/>
    <property type="molecule type" value="Genomic_DNA"/>
</dbReference>
<dbReference type="Pfam" id="PF13396">
    <property type="entry name" value="PLDc_N"/>
    <property type="match status" value="1"/>
</dbReference>
<evidence type="ECO:0000313" key="8">
    <source>
        <dbReference type="Proteomes" id="UP000392064"/>
    </source>
</evidence>
<gene>
    <name evidence="7" type="ORF">GEV26_09110</name>
</gene>
<dbReference type="Proteomes" id="UP000392064">
    <property type="component" value="Chromosome"/>
</dbReference>
<dbReference type="KEGG" id="aef:GEV26_09110"/>
<sequence length="139" mass="15376">MSAFGYDGWDLVWSVFTVLAFVVYVFALFAVISDLFSDHELSGWWKALWVVLLVLLPFLTILVYLIARGRGMQERAQKRAADAQRATDDYIRATARQSSPADEIAKAKALLDDGTITQGEYESIKAQALGTQTPTGAAR</sequence>
<evidence type="ECO:0000256" key="3">
    <source>
        <dbReference type="ARBA" id="ARBA00022692"/>
    </source>
</evidence>
<keyword evidence="2" id="KW-1003">Cell membrane</keyword>
<feature type="domain" description="Cardiolipin synthase N-terminal" evidence="6">
    <location>
        <begin position="22"/>
        <end position="68"/>
    </location>
</feature>
<dbReference type="InterPro" id="IPR027379">
    <property type="entry name" value="CLS_N"/>
</dbReference>
<protein>
    <recommendedName>
        <fullName evidence="6">Cardiolipin synthase N-terminal domain-containing protein</fullName>
    </recommendedName>
</protein>
<evidence type="ECO:0000256" key="4">
    <source>
        <dbReference type="ARBA" id="ARBA00022989"/>
    </source>
</evidence>
<name>A0A5Q2MFU8_9ACTN</name>